<evidence type="ECO:0008006" key="3">
    <source>
        <dbReference type="Google" id="ProtNLM"/>
    </source>
</evidence>
<proteinExistence type="predicted"/>
<keyword evidence="2" id="KW-1185">Reference proteome</keyword>
<sequence>MNTQDALVVQLKALALKIKDELQANISEVKPEAYIFIVDKILDFEYNKEGTHFSKTQNEYITESFYRVPSTIFDSIRNTCEYNSVLQDINASQPLVSRKSLDRFVEVIAGSILNKADAEEIIDTTITTFLKNIYKEPFQSSAVVELVGVVIDLESLELDSDIFKVIIRQVKIEDLEKKQPIYPYPAIAFSSTRKWLIPSAIIDIELYGNEPYKIRNEIKKIITVLRLFRVSSTDYKSYRMDSEAILWDSILGATFGSDKEIDILEKLKITKENASDLVMFYRDIKNKIPTQIYQSDFQEKAMIHLAIAYRHYSEALLSQIRIEEKITNAVIGLESLLLAENQEISFRFWVRGAKILGLLNYSPLEVKKNLKTAYDIRSTFVHGDDLELDKKLRKINKNKQETNLFLIELLDYLRVLIVVIIFLSNNKNFVKNNKFDKKKFLEIVDDSLISVEKEAELRELLSCVSSQYGSCLKPNRTIHHKL</sequence>
<name>A0A9W4G4B3_9CYAN</name>
<evidence type="ECO:0000313" key="2">
    <source>
        <dbReference type="Proteomes" id="UP001153719"/>
    </source>
</evidence>
<accession>A0A9W4G4B3</accession>
<reference evidence="1" key="1">
    <citation type="submission" date="2020-09" db="EMBL/GenBank/DDBJ databases">
        <authorList>
            <person name="Blom J."/>
        </authorList>
    </citation>
    <scope>NUCLEOTIDE SEQUENCE</scope>
    <source>
        <strain evidence="1">No.713</strain>
    </source>
</reference>
<evidence type="ECO:0000313" key="1">
    <source>
        <dbReference type="EMBL" id="CAD5926970.1"/>
    </source>
</evidence>
<dbReference type="Proteomes" id="UP001153719">
    <property type="component" value="Chromosome"/>
</dbReference>
<organism evidence="1 2">
    <name type="scientific">Planktothrix pseudagardhii</name>
    <dbReference type="NCBI Taxonomy" id="132604"/>
    <lineage>
        <taxon>Bacteria</taxon>
        <taxon>Bacillati</taxon>
        <taxon>Cyanobacteriota</taxon>
        <taxon>Cyanophyceae</taxon>
        <taxon>Oscillatoriophycideae</taxon>
        <taxon>Oscillatoriales</taxon>
        <taxon>Microcoleaceae</taxon>
        <taxon>Planktothrix</taxon>
    </lineage>
</organism>
<dbReference type="KEGG" id="ppsu:NO713_01037"/>
<gene>
    <name evidence="1" type="ORF">NO713_01037</name>
</gene>
<dbReference type="AlphaFoldDB" id="A0A9W4G4B3"/>
<protein>
    <recommendedName>
        <fullName evidence="3">Apea-like HEPN domain-containing protein</fullName>
    </recommendedName>
</protein>
<dbReference type="EMBL" id="LR882967">
    <property type="protein sequence ID" value="CAD5926970.1"/>
    <property type="molecule type" value="Genomic_DNA"/>
</dbReference>